<evidence type="ECO:0000313" key="3">
    <source>
        <dbReference type="EMBL" id="BBD77600.1"/>
    </source>
</evidence>
<dbReference type="InterPro" id="IPR000667">
    <property type="entry name" value="Peptidase_S13"/>
</dbReference>
<evidence type="ECO:0000256" key="2">
    <source>
        <dbReference type="ARBA" id="ARBA00022801"/>
    </source>
</evidence>
<keyword evidence="2" id="KW-0378">Hydrolase</keyword>
<dbReference type="GO" id="GO:0000270">
    <property type="term" value="P:peptidoglycan metabolic process"/>
    <property type="evidence" value="ECO:0007669"/>
    <property type="project" value="TreeGrafter"/>
</dbReference>
<dbReference type="OrthoDB" id="9802627at2"/>
<dbReference type="Gene3D" id="3.40.710.10">
    <property type="entry name" value="DD-peptidase/beta-lactamase superfamily"/>
    <property type="match status" value="2"/>
</dbReference>
<organism evidence="3 4">
    <name type="scientific">Hydrogenophilus thermoluteolus</name>
    <name type="common">Pseudomonas hydrogenothermophila</name>
    <dbReference type="NCBI Taxonomy" id="297"/>
    <lineage>
        <taxon>Bacteria</taxon>
        <taxon>Pseudomonadati</taxon>
        <taxon>Pseudomonadota</taxon>
        <taxon>Hydrogenophilia</taxon>
        <taxon>Hydrogenophilales</taxon>
        <taxon>Hydrogenophilaceae</taxon>
        <taxon>Hydrogenophilus</taxon>
    </lineage>
</organism>
<dbReference type="GO" id="GO:0006508">
    <property type="term" value="P:proteolysis"/>
    <property type="evidence" value="ECO:0007669"/>
    <property type="project" value="InterPro"/>
</dbReference>
<sequence>MAKKGPQARAPLACALAFLLLLLPELLLAAGLPSAVAKTLTQAGIPTESLSVWIAPLDGRDGPKLYYHADTPRNPASVMKLITTFAAFETFGASARWQVVLQTRAEWQGETLYGTLELVHDGDPALTAERLWTLLRTARAMGIRRIAGFTVTAPALRLPHWDPNAFDGRGQAPYTQGPAAALAHFNAIVVTLTPHPDGTRVVATTHPPLPLPLDTQALTAVPGGCPQEVRHLVEATFVSNRLVLSGRYPIACSTQTLALAPPDPNRYVEWLLTAIWQELGGTIDPKLARPERARAPFRIAASESPTLTEIAYQMNKWSNNVIARQLLALIGYETAPDASDHVAAGRDAALALLRARGIDDGHTVIDNGAGLSRTARITARTLAQLLTYVSQQNYAAEFFAGLPRLGEDGTARRRYHHHPLAGDAHVKTGTLRDVRALAGYARDRNGRPYVVAILLQHPNASAAASVFPLLLTWLAQHG</sequence>
<comment type="similarity">
    <text evidence="1">Belongs to the peptidase S13 family.</text>
</comment>
<dbReference type="Pfam" id="PF02113">
    <property type="entry name" value="Peptidase_S13"/>
    <property type="match status" value="1"/>
</dbReference>
<proteinExistence type="inferred from homology"/>
<dbReference type="RefSeq" id="WP_119335324.1">
    <property type="nucleotide sequence ID" value="NZ_AP018558.1"/>
</dbReference>
<accession>A0A2Z6DZ11</accession>
<dbReference type="InterPro" id="IPR012338">
    <property type="entry name" value="Beta-lactam/transpept-like"/>
</dbReference>
<protein>
    <submittedName>
        <fullName evidence="3">D-alanyl-D-alanine carboxypeptidase</fullName>
    </submittedName>
</protein>
<dbReference type="Proteomes" id="UP000262004">
    <property type="component" value="Chromosome"/>
</dbReference>
<dbReference type="PANTHER" id="PTHR30023">
    <property type="entry name" value="D-ALANYL-D-ALANINE CARBOXYPEPTIDASE"/>
    <property type="match status" value="1"/>
</dbReference>
<dbReference type="GO" id="GO:0004185">
    <property type="term" value="F:serine-type carboxypeptidase activity"/>
    <property type="evidence" value="ECO:0007669"/>
    <property type="project" value="InterPro"/>
</dbReference>
<dbReference type="NCBIfam" id="TIGR00666">
    <property type="entry name" value="PBP4"/>
    <property type="match status" value="1"/>
</dbReference>
<name>A0A2Z6DZ11_HYDTE</name>
<keyword evidence="4" id="KW-1185">Reference proteome</keyword>
<dbReference type="EMBL" id="AP018558">
    <property type="protein sequence ID" value="BBD77600.1"/>
    <property type="molecule type" value="Genomic_DNA"/>
</dbReference>
<keyword evidence="3" id="KW-0121">Carboxypeptidase</keyword>
<dbReference type="SUPFAM" id="SSF56601">
    <property type="entry name" value="beta-lactamase/transpeptidase-like"/>
    <property type="match status" value="1"/>
</dbReference>
<evidence type="ECO:0000256" key="1">
    <source>
        <dbReference type="ARBA" id="ARBA00006096"/>
    </source>
</evidence>
<dbReference type="AlphaFoldDB" id="A0A2Z6DZ11"/>
<reference evidence="3 4" key="1">
    <citation type="submission" date="2018-04" db="EMBL/GenBank/DDBJ databases">
        <title>Complete genome sequence of Hydrogenophilus thermoluteolus TH-1.</title>
        <authorList>
            <person name="Arai H."/>
        </authorList>
    </citation>
    <scope>NUCLEOTIDE SEQUENCE [LARGE SCALE GENOMIC DNA]</scope>
    <source>
        <strain evidence="3 4">TH-1</strain>
    </source>
</reference>
<dbReference type="PANTHER" id="PTHR30023:SF0">
    <property type="entry name" value="PENICILLIN-SENSITIVE CARBOXYPEPTIDASE A"/>
    <property type="match status" value="1"/>
</dbReference>
<dbReference type="PRINTS" id="PR00922">
    <property type="entry name" value="DADACBPTASE3"/>
</dbReference>
<dbReference type="KEGG" id="htl:HPTL_1336"/>
<keyword evidence="3" id="KW-0645">Protease</keyword>
<gene>
    <name evidence="3" type="ORF">HPTL_1336</name>
</gene>
<evidence type="ECO:0000313" key="4">
    <source>
        <dbReference type="Proteomes" id="UP000262004"/>
    </source>
</evidence>